<gene>
    <name evidence="1" type="ORF">NDU88_003038</name>
</gene>
<keyword evidence="2" id="KW-1185">Reference proteome</keyword>
<name>A0AAV7TNC6_PLEWA</name>
<proteinExistence type="predicted"/>
<dbReference type="AlphaFoldDB" id="A0AAV7TNC6"/>
<organism evidence="1 2">
    <name type="scientific">Pleurodeles waltl</name>
    <name type="common">Iberian ribbed newt</name>
    <dbReference type="NCBI Taxonomy" id="8319"/>
    <lineage>
        <taxon>Eukaryota</taxon>
        <taxon>Metazoa</taxon>
        <taxon>Chordata</taxon>
        <taxon>Craniata</taxon>
        <taxon>Vertebrata</taxon>
        <taxon>Euteleostomi</taxon>
        <taxon>Amphibia</taxon>
        <taxon>Batrachia</taxon>
        <taxon>Caudata</taxon>
        <taxon>Salamandroidea</taxon>
        <taxon>Salamandridae</taxon>
        <taxon>Pleurodelinae</taxon>
        <taxon>Pleurodeles</taxon>
    </lineage>
</organism>
<sequence length="146" mass="16393">MRPKPQLACLLSLPRDWIRPQLLGFYKEARLPRDRVDEVKKLVLQLTKLLQGNMAQQLGRKCHTPEAEGVGGILVVDSATSNANICEEPTYHAQRSGSYRRAAEGFPLLQCGAYSAVLRSTTKAAALWLSQRPSTYLLYVASWKRH</sequence>
<evidence type="ECO:0000313" key="2">
    <source>
        <dbReference type="Proteomes" id="UP001066276"/>
    </source>
</evidence>
<comment type="caution">
    <text evidence="1">The sequence shown here is derived from an EMBL/GenBank/DDBJ whole genome shotgun (WGS) entry which is preliminary data.</text>
</comment>
<accession>A0AAV7TNC6</accession>
<reference evidence="1" key="1">
    <citation type="journal article" date="2022" name="bioRxiv">
        <title>Sequencing and chromosome-scale assembly of the giantPleurodeles waltlgenome.</title>
        <authorList>
            <person name="Brown T."/>
            <person name="Elewa A."/>
            <person name="Iarovenko S."/>
            <person name="Subramanian E."/>
            <person name="Araus A.J."/>
            <person name="Petzold A."/>
            <person name="Susuki M."/>
            <person name="Suzuki K.-i.T."/>
            <person name="Hayashi T."/>
            <person name="Toyoda A."/>
            <person name="Oliveira C."/>
            <person name="Osipova E."/>
            <person name="Leigh N.D."/>
            <person name="Simon A."/>
            <person name="Yun M.H."/>
        </authorList>
    </citation>
    <scope>NUCLEOTIDE SEQUENCE</scope>
    <source>
        <strain evidence="1">20211129_DDA</strain>
        <tissue evidence="1">Liver</tissue>
    </source>
</reference>
<evidence type="ECO:0000313" key="1">
    <source>
        <dbReference type="EMBL" id="KAJ1177786.1"/>
    </source>
</evidence>
<dbReference type="EMBL" id="JANPWB010000006">
    <property type="protein sequence ID" value="KAJ1177786.1"/>
    <property type="molecule type" value="Genomic_DNA"/>
</dbReference>
<dbReference type="Proteomes" id="UP001066276">
    <property type="component" value="Chromosome 3_2"/>
</dbReference>
<protein>
    <submittedName>
        <fullName evidence="1">Uncharacterized protein</fullName>
    </submittedName>
</protein>